<keyword evidence="3" id="KW-1185">Reference proteome</keyword>
<feature type="domain" description="Outer membrane protein beta-barrel" evidence="1">
    <location>
        <begin position="35"/>
        <end position="200"/>
    </location>
</feature>
<evidence type="ECO:0000259" key="1">
    <source>
        <dbReference type="Pfam" id="PF13568"/>
    </source>
</evidence>
<dbReference type="AlphaFoldDB" id="A0A365Y356"/>
<dbReference type="EMBL" id="QFFJ01000001">
    <property type="protein sequence ID" value="RBL93012.1"/>
    <property type="molecule type" value="Genomic_DNA"/>
</dbReference>
<reference evidence="2 3" key="1">
    <citation type="submission" date="2018-05" db="EMBL/GenBank/DDBJ databases">
        <title>Chitinophaga sp. K3CV102501T nov., isolated from isolated from a monsoon evergreen broad-leaved forest soil.</title>
        <authorList>
            <person name="Lv Y."/>
        </authorList>
    </citation>
    <scope>NUCLEOTIDE SEQUENCE [LARGE SCALE GENOMIC DNA]</scope>
    <source>
        <strain evidence="2 3">GDMCC 1.1325</strain>
    </source>
</reference>
<dbReference type="SUPFAM" id="SSF56925">
    <property type="entry name" value="OMPA-like"/>
    <property type="match status" value="1"/>
</dbReference>
<dbReference type="InterPro" id="IPR025665">
    <property type="entry name" value="Beta-barrel_OMP_2"/>
</dbReference>
<dbReference type="Proteomes" id="UP000253410">
    <property type="component" value="Unassembled WGS sequence"/>
</dbReference>
<name>A0A365Y356_9BACT</name>
<organism evidence="2 3">
    <name type="scientific">Chitinophaga flava</name>
    <dbReference type="NCBI Taxonomy" id="2259036"/>
    <lineage>
        <taxon>Bacteria</taxon>
        <taxon>Pseudomonadati</taxon>
        <taxon>Bacteroidota</taxon>
        <taxon>Chitinophagia</taxon>
        <taxon>Chitinophagales</taxon>
        <taxon>Chitinophagaceae</taxon>
        <taxon>Chitinophaga</taxon>
    </lineage>
</organism>
<evidence type="ECO:0000313" key="3">
    <source>
        <dbReference type="Proteomes" id="UP000253410"/>
    </source>
</evidence>
<dbReference type="InterPro" id="IPR011250">
    <property type="entry name" value="OMP/PagP_B-barrel"/>
</dbReference>
<accession>A0A365Y356</accession>
<evidence type="ECO:0000313" key="2">
    <source>
        <dbReference type="EMBL" id="RBL93012.1"/>
    </source>
</evidence>
<sequence length="243" mass="26941">MTVNNVIRNFIVKMNHMKRIFLLALTIGMVQMGMAQSGYRTFREKVRLGFKLDPMISILKPQESGVNRNSSKAGLAFGVMADFNLNETGNYALASGFNVVLGGSKLKYDAGKGLGDFKASPAEYNMKLTYIEIPLALKLKTTSHNDIDWWGQFGTYLAFPVSGRADIISLNQTFDRVNILPEMNRINIGMLIGAGIEYPLGETLKGVVGVTYQNGFVDVTRNAKWNDGKVNMNSFALRLGVYF</sequence>
<dbReference type="Pfam" id="PF13568">
    <property type="entry name" value="OMP_b-brl_2"/>
    <property type="match status" value="1"/>
</dbReference>
<comment type="caution">
    <text evidence="2">The sequence shown here is derived from an EMBL/GenBank/DDBJ whole genome shotgun (WGS) entry which is preliminary data.</text>
</comment>
<protein>
    <recommendedName>
        <fullName evidence="1">Outer membrane protein beta-barrel domain-containing protein</fullName>
    </recommendedName>
</protein>
<dbReference type="OrthoDB" id="978236at2"/>
<proteinExistence type="predicted"/>
<gene>
    <name evidence="2" type="ORF">DF182_10690</name>
</gene>